<evidence type="ECO:0000313" key="1">
    <source>
        <dbReference type="EMBL" id="CAI5735956.1"/>
    </source>
</evidence>
<gene>
    <name evidence="1" type="ORF">PDE001_LOCUS6170</name>
</gene>
<dbReference type="AlphaFoldDB" id="A0AAV0UGQ7"/>
<comment type="caution">
    <text evidence="1">The sequence shown here is derived from an EMBL/GenBank/DDBJ whole genome shotgun (WGS) entry which is preliminary data.</text>
</comment>
<sequence length="258" mass="28896">MSPQELCEKVLDHLIEGDRGQQKARHLFLQSASSVKEALTSLLSFERVQQRVSLEAILTFVNSLPQPDWIFFACDLMLHGSRLWDKCAIAVIIRKVMARSTGETLMLAELCWIQRLDCGVRAIASSAAVTIASAIGENLLYVAGDGYLHDKNNRSAYCWKEQWTGDNEKELWPFVPAPTGSSDFYIVSVYADAHLYASRSTVATEYDDYLMKRVLVPRYETCLPDAAGIWRVVTLEGNNYSIYNPSTDTGLVFSHGSL</sequence>
<protein>
    <submittedName>
        <fullName evidence="1">Uncharacterized protein</fullName>
    </submittedName>
</protein>
<name>A0AAV0UGQ7_9STRA</name>
<reference evidence="1" key="1">
    <citation type="submission" date="2022-12" db="EMBL/GenBank/DDBJ databases">
        <authorList>
            <person name="Webb A."/>
        </authorList>
    </citation>
    <scope>NUCLEOTIDE SEQUENCE</scope>
    <source>
        <strain evidence="1">Pd1</strain>
    </source>
</reference>
<dbReference type="Proteomes" id="UP001162029">
    <property type="component" value="Unassembled WGS sequence"/>
</dbReference>
<accession>A0AAV0UGQ7</accession>
<proteinExistence type="predicted"/>
<dbReference type="EMBL" id="CANTFM010001168">
    <property type="protein sequence ID" value="CAI5735956.1"/>
    <property type="molecule type" value="Genomic_DNA"/>
</dbReference>
<evidence type="ECO:0000313" key="2">
    <source>
        <dbReference type="Proteomes" id="UP001162029"/>
    </source>
</evidence>
<keyword evidence="2" id="KW-1185">Reference proteome</keyword>
<organism evidence="1 2">
    <name type="scientific">Peronospora destructor</name>
    <dbReference type="NCBI Taxonomy" id="86335"/>
    <lineage>
        <taxon>Eukaryota</taxon>
        <taxon>Sar</taxon>
        <taxon>Stramenopiles</taxon>
        <taxon>Oomycota</taxon>
        <taxon>Peronosporomycetes</taxon>
        <taxon>Peronosporales</taxon>
        <taxon>Peronosporaceae</taxon>
        <taxon>Peronospora</taxon>
    </lineage>
</organism>